<dbReference type="EMBL" id="HBUE01064167">
    <property type="protein sequence ID" value="CAG6469924.1"/>
    <property type="molecule type" value="Transcribed_RNA"/>
</dbReference>
<keyword evidence="1" id="KW-0812">Transmembrane</keyword>
<dbReference type="EMBL" id="HBUE01158947">
    <property type="protein sequence ID" value="CAG6509144.1"/>
    <property type="molecule type" value="Transcribed_RNA"/>
</dbReference>
<dbReference type="EMBL" id="HBUE01264077">
    <property type="protein sequence ID" value="CAG6560518.1"/>
    <property type="molecule type" value="Transcribed_RNA"/>
</dbReference>
<organism evidence="2">
    <name type="scientific">Culex pipiens</name>
    <name type="common">House mosquito</name>
    <dbReference type="NCBI Taxonomy" id="7175"/>
    <lineage>
        <taxon>Eukaryota</taxon>
        <taxon>Metazoa</taxon>
        <taxon>Ecdysozoa</taxon>
        <taxon>Arthropoda</taxon>
        <taxon>Hexapoda</taxon>
        <taxon>Insecta</taxon>
        <taxon>Pterygota</taxon>
        <taxon>Neoptera</taxon>
        <taxon>Endopterygota</taxon>
        <taxon>Diptera</taxon>
        <taxon>Nematocera</taxon>
        <taxon>Culicoidea</taxon>
        <taxon>Culicidae</taxon>
        <taxon>Culicinae</taxon>
        <taxon>Culicini</taxon>
        <taxon>Culex</taxon>
        <taxon>Culex</taxon>
    </lineage>
</organism>
<name>A0A8D8GJM0_CULPI</name>
<proteinExistence type="predicted"/>
<evidence type="ECO:0000256" key="1">
    <source>
        <dbReference type="SAM" id="Phobius"/>
    </source>
</evidence>
<accession>A0A8D8GJM0</accession>
<feature type="transmembrane region" description="Helical" evidence="1">
    <location>
        <begin position="12"/>
        <end position="29"/>
    </location>
</feature>
<dbReference type="AlphaFoldDB" id="A0A8D8GJM0"/>
<sequence length="99" mass="11652">MGGVGGRRKWHFVWPGDSFFLCVGSFFLFQESLLTKGGMQMGCIIFWEANEIFQSQIFFFLFSALISYKKNRQKMSIHKNNIGFILKINFPKIIKIWKM</sequence>
<evidence type="ECO:0000313" key="2">
    <source>
        <dbReference type="EMBL" id="CAG6509144.1"/>
    </source>
</evidence>
<keyword evidence="1" id="KW-1133">Transmembrane helix</keyword>
<keyword evidence="1" id="KW-0472">Membrane</keyword>
<reference evidence="2" key="1">
    <citation type="submission" date="2021-05" db="EMBL/GenBank/DDBJ databases">
        <authorList>
            <person name="Alioto T."/>
            <person name="Alioto T."/>
            <person name="Gomez Garrido J."/>
        </authorList>
    </citation>
    <scope>NUCLEOTIDE SEQUENCE</scope>
</reference>
<protein>
    <submittedName>
        <fullName evidence="2">(northern house mosquito) hypothetical protein</fullName>
    </submittedName>
</protein>
<feature type="transmembrane region" description="Helical" evidence="1">
    <location>
        <begin position="49"/>
        <end position="68"/>
    </location>
</feature>